<sequence length="175" mass="19553">MSMVLWACVGRKAGPVHAPSGARNSGSDEAAVQPLRDSSLYMEYPFYDRYIVLEPIIQEYLRLGERQDALMQNMPFAGLVEPPPQPECEDQRNALVLLALEETILQIEALRSSARCGIGILRSLSGQPIGKKDIVRFLDAYTEDVRALRRQKKKIDAQRKALFACEAAFRVSASI</sequence>
<reference evidence="1" key="1">
    <citation type="submission" date="2020-05" db="EMBL/GenBank/DDBJ databases">
        <title>High-Quality Genomes of Partial-Nitritation/Anammox System by Hierarchical Clustering Based Hybrid Assembly.</title>
        <authorList>
            <person name="Liu L."/>
            <person name="Wang Y."/>
            <person name="Che Y."/>
            <person name="Chen Y."/>
            <person name="Xia Y."/>
            <person name="Luo R."/>
            <person name="Cheng S.H."/>
            <person name="Zheng C."/>
            <person name="Zhang T."/>
        </authorList>
    </citation>
    <scope>NUCLEOTIDE SEQUENCE</scope>
    <source>
        <strain evidence="1">H1_PAT1</strain>
    </source>
</reference>
<comment type="caution">
    <text evidence="1">The sequence shown here is derived from an EMBL/GenBank/DDBJ whole genome shotgun (WGS) entry which is preliminary data.</text>
</comment>
<dbReference type="AlphaFoldDB" id="A0A928TQQ1"/>
<dbReference type="Proteomes" id="UP000710385">
    <property type="component" value="Unassembled WGS sequence"/>
</dbReference>
<proteinExistence type="predicted"/>
<dbReference type="EMBL" id="JABTTY010000001">
    <property type="protein sequence ID" value="MBE7525439.1"/>
    <property type="molecule type" value="Genomic_DNA"/>
</dbReference>
<gene>
    <name evidence="1" type="ORF">HS096_03580</name>
</gene>
<name>A0A928TQQ1_UNCKA</name>
<evidence type="ECO:0000313" key="1">
    <source>
        <dbReference type="EMBL" id="MBE7525439.1"/>
    </source>
</evidence>
<accession>A0A928TQQ1</accession>
<protein>
    <submittedName>
        <fullName evidence="1">Uncharacterized protein</fullName>
    </submittedName>
</protein>
<evidence type="ECO:0000313" key="2">
    <source>
        <dbReference type="Proteomes" id="UP000710385"/>
    </source>
</evidence>
<organism evidence="1 2">
    <name type="scientific">candidate division WWE3 bacterium</name>
    <dbReference type="NCBI Taxonomy" id="2053526"/>
    <lineage>
        <taxon>Bacteria</taxon>
        <taxon>Katanobacteria</taxon>
    </lineage>
</organism>